<evidence type="ECO:0000256" key="6">
    <source>
        <dbReference type="SAM" id="MobiDB-lite"/>
    </source>
</evidence>
<dbReference type="Proteomes" id="UP001410795">
    <property type="component" value="Unassembled WGS sequence"/>
</dbReference>
<evidence type="ECO:0000256" key="3">
    <source>
        <dbReference type="ARBA" id="ARBA00022723"/>
    </source>
</evidence>
<dbReference type="InterPro" id="IPR036412">
    <property type="entry name" value="HAD-like_sf"/>
</dbReference>
<dbReference type="SFLD" id="SFLDG01129">
    <property type="entry name" value="C1.5:_HAD__Beta-PGM__Phosphata"/>
    <property type="match status" value="1"/>
</dbReference>
<dbReference type="CDD" id="cd07505">
    <property type="entry name" value="HAD_BPGM-like"/>
    <property type="match status" value="1"/>
</dbReference>
<dbReference type="PRINTS" id="PR00413">
    <property type="entry name" value="HADHALOGNASE"/>
</dbReference>
<evidence type="ECO:0000256" key="5">
    <source>
        <dbReference type="ARBA" id="ARBA00023277"/>
    </source>
</evidence>
<dbReference type="SFLD" id="SFLDS00003">
    <property type="entry name" value="Haloacid_Dehalogenase"/>
    <property type="match status" value="1"/>
</dbReference>
<dbReference type="Gene3D" id="1.10.150.240">
    <property type="entry name" value="Putative phosphatase, domain 2"/>
    <property type="match status" value="1"/>
</dbReference>
<dbReference type="InterPro" id="IPR041492">
    <property type="entry name" value="HAD_2"/>
</dbReference>
<evidence type="ECO:0000313" key="8">
    <source>
        <dbReference type="Proteomes" id="UP001410795"/>
    </source>
</evidence>
<evidence type="ECO:0000256" key="4">
    <source>
        <dbReference type="ARBA" id="ARBA00022842"/>
    </source>
</evidence>
<dbReference type="Pfam" id="PF13419">
    <property type="entry name" value="HAD_2"/>
    <property type="match status" value="1"/>
</dbReference>
<dbReference type="InterPro" id="IPR006439">
    <property type="entry name" value="HAD-SF_hydro_IA"/>
</dbReference>
<evidence type="ECO:0000313" key="7">
    <source>
        <dbReference type="EMBL" id="GAA3660646.1"/>
    </source>
</evidence>
<dbReference type="Gene3D" id="3.40.50.1000">
    <property type="entry name" value="HAD superfamily/HAD-like"/>
    <property type="match status" value="1"/>
</dbReference>
<evidence type="ECO:0008006" key="9">
    <source>
        <dbReference type="Google" id="ProtNLM"/>
    </source>
</evidence>
<keyword evidence="4" id="KW-0460">Magnesium</keyword>
<comment type="similarity">
    <text evidence="2">Belongs to the HAD-like hydrolase superfamily. CbbY/CbbZ/Gph/YieH family.</text>
</comment>
<keyword evidence="5" id="KW-0119">Carbohydrate metabolism</keyword>
<comment type="cofactor">
    <cofactor evidence="1">
        <name>Mg(2+)</name>
        <dbReference type="ChEBI" id="CHEBI:18420"/>
    </cofactor>
</comment>
<dbReference type="InterPro" id="IPR051600">
    <property type="entry name" value="Beta-PGM-like"/>
</dbReference>
<dbReference type="NCBIfam" id="TIGR01509">
    <property type="entry name" value="HAD-SF-IA-v3"/>
    <property type="match status" value="1"/>
</dbReference>
<name>A0ABP7BIX8_9MICO</name>
<comment type="caution">
    <text evidence="7">The sequence shown here is derived from an EMBL/GenBank/DDBJ whole genome shotgun (WGS) entry which is preliminary data.</text>
</comment>
<gene>
    <name evidence="7" type="ORF">GCM10022202_22030</name>
</gene>
<evidence type="ECO:0000256" key="2">
    <source>
        <dbReference type="ARBA" id="ARBA00006171"/>
    </source>
</evidence>
<sequence>MTSPHPQPASASGPLPSADLPSADLPSAVLPSAVLWDMDGTIVDTEPYWIAAEAPLVEEHGGSWTHQDALQLVGLSLDASARILQDAGVRLTVDEIIATLSARVVAMCAERGVPFRPGALEMLHDLRAAGVKTGLVTMSYRHMALSIVELIGFQAFDVVIAGDDARRPKPHPDPYLQAAEALGVDIAHTVAIEDSPNGLRSAIASGAVALGVPNILPLDGIGAHALWPTLEGRTAADLGALHVAHHTTAAVHGDAR</sequence>
<dbReference type="SUPFAM" id="SSF56784">
    <property type="entry name" value="HAD-like"/>
    <property type="match status" value="1"/>
</dbReference>
<protein>
    <recommendedName>
        <fullName evidence="9">HAD family phosphatase</fullName>
    </recommendedName>
</protein>
<feature type="region of interest" description="Disordered" evidence="6">
    <location>
        <begin position="1"/>
        <end position="20"/>
    </location>
</feature>
<organism evidence="7 8">
    <name type="scientific">Microbacterium marinilacus</name>
    <dbReference type="NCBI Taxonomy" id="415209"/>
    <lineage>
        <taxon>Bacteria</taxon>
        <taxon>Bacillati</taxon>
        <taxon>Actinomycetota</taxon>
        <taxon>Actinomycetes</taxon>
        <taxon>Micrococcales</taxon>
        <taxon>Microbacteriaceae</taxon>
        <taxon>Microbacterium</taxon>
    </lineage>
</organism>
<dbReference type="PANTHER" id="PTHR46193:SF18">
    <property type="entry name" value="HEXITOL PHOSPHATASE B"/>
    <property type="match status" value="1"/>
</dbReference>
<keyword evidence="8" id="KW-1185">Reference proteome</keyword>
<dbReference type="PANTHER" id="PTHR46193">
    <property type="entry name" value="6-PHOSPHOGLUCONATE PHOSPHATASE"/>
    <property type="match status" value="1"/>
</dbReference>
<reference evidence="8" key="1">
    <citation type="journal article" date="2019" name="Int. J. Syst. Evol. Microbiol.">
        <title>The Global Catalogue of Microorganisms (GCM) 10K type strain sequencing project: providing services to taxonomists for standard genome sequencing and annotation.</title>
        <authorList>
            <consortium name="The Broad Institute Genomics Platform"/>
            <consortium name="The Broad Institute Genome Sequencing Center for Infectious Disease"/>
            <person name="Wu L."/>
            <person name="Ma J."/>
        </authorList>
    </citation>
    <scope>NUCLEOTIDE SEQUENCE [LARGE SCALE GENOMIC DNA]</scope>
    <source>
        <strain evidence="8">JCM 16546</strain>
    </source>
</reference>
<proteinExistence type="inferred from homology"/>
<keyword evidence="3" id="KW-0479">Metal-binding</keyword>
<dbReference type="InterPro" id="IPR023214">
    <property type="entry name" value="HAD_sf"/>
</dbReference>
<evidence type="ECO:0000256" key="1">
    <source>
        <dbReference type="ARBA" id="ARBA00001946"/>
    </source>
</evidence>
<dbReference type="EMBL" id="BAAAYV010000010">
    <property type="protein sequence ID" value="GAA3660646.1"/>
    <property type="molecule type" value="Genomic_DNA"/>
</dbReference>
<dbReference type="InterPro" id="IPR023198">
    <property type="entry name" value="PGP-like_dom2"/>
</dbReference>
<accession>A0ABP7BIX8</accession>